<sequence>MKKIFSCFFVVASLINTSSLLAHPHKVVNYFGITPDQKYGLPNNVGVYSSLTGKISSCISPYDKGKQTTLNGHRYFGVSFQIKSLSPPVITLDESRIFNEAGLQTSGGEAPHCSGTFDSSTMIYQDIVQVDSIPYSLAFKLVDDINYDFELTESEIITEKADIAFVLRGYNGTTEYNFPASFRSDAKRALKGLSELSFGKITSYRIFDGGIDPNGPDYYQSLEDIKTIDAALAGWPDSWAYFKERDSASGAILINPTDEEISVLESLRQWLVENKKGAREGWQETQLGATHYGAWLNSKVLRYGGTASNSFLKGLSLPEGLNENNYKAIGVIFSSTDTYNTSGAQNICNYFGITKFDGQALEDSYKCFYSDYSDPSPEIGTTESLAASNANTTIHEAIHALGHGGHDRDDSGDYFPYSVMNQGKVDQYPVWNRVFILNWLPESTITDDPMLVADTYGATDASAKYLLRLGPQSDFDCADAMGSVVTCHRYQERYNGNWVQYKTTYTEGGSTWRPVGVTFEPLNDPTDTKAPEIILVNGNAAETVKKEQEYFVKVSFDEQINLGKGYVVINDADGTQLGSYQTNRLPEISSENLTISGNSLTIRAYQVNGQDSSGFLINKDQYYSLIFSDEAITDRAGNSIDQRSYSFIDRSD</sequence>
<organism evidence="2 3">
    <name type="scientific">OM182 bacterium MED-G28</name>
    <dbReference type="NCBI Taxonomy" id="1986256"/>
    <lineage>
        <taxon>Bacteria</taxon>
        <taxon>Pseudomonadati</taxon>
        <taxon>Pseudomonadota</taxon>
        <taxon>Gammaproteobacteria</taxon>
        <taxon>OMG group</taxon>
        <taxon>OM182 clade</taxon>
    </lineage>
</organism>
<dbReference type="EMBL" id="NTJZ01000007">
    <property type="protein sequence ID" value="PDH33616.1"/>
    <property type="molecule type" value="Genomic_DNA"/>
</dbReference>
<feature type="signal peptide" evidence="1">
    <location>
        <begin position="1"/>
        <end position="22"/>
    </location>
</feature>
<evidence type="ECO:0000313" key="3">
    <source>
        <dbReference type="Proteomes" id="UP000219329"/>
    </source>
</evidence>
<comment type="caution">
    <text evidence="2">The sequence shown here is derived from an EMBL/GenBank/DDBJ whole genome shotgun (WGS) entry which is preliminary data.</text>
</comment>
<name>A0A2A5WBS9_9GAMM</name>
<evidence type="ECO:0000256" key="1">
    <source>
        <dbReference type="SAM" id="SignalP"/>
    </source>
</evidence>
<dbReference type="AlphaFoldDB" id="A0A2A5WBS9"/>
<dbReference type="Proteomes" id="UP000219329">
    <property type="component" value="Unassembled WGS sequence"/>
</dbReference>
<feature type="chain" id="PRO_5013331962" evidence="1">
    <location>
        <begin position="23"/>
        <end position="652"/>
    </location>
</feature>
<protein>
    <submittedName>
        <fullName evidence="2">Uncharacterized protein</fullName>
    </submittedName>
</protein>
<proteinExistence type="predicted"/>
<keyword evidence="1" id="KW-0732">Signal</keyword>
<accession>A0A2A5WBS9</accession>
<evidence type="ECO:0000313" key="2">
    <source>
        <dbReference type="EMBL" id="PDH33616.1"/>
    </source>
</evidence>
<reference evidence="2 3" key="1">
    <citation type="submission" date="2017-08" db="EMBL/GenBank/DDBJ databases">
        <title>Fine stratification of microbial communities through a metagenomic profile of the photic zone.</title>
        <authorList>
            <person name="Haro-Moreno J.M."/>
            <person name="Lopez-Perez M."/>
            <person name="De La Torre J."/>
            <person name="Picazo A."/>
            <person name="Camacho A."/>
            <person name="Rodriguez-Valera F."/>
        </authorList>
    </citation>
    <scope>NUCLEOTIDE SEQUENCE [LARGE SCALE GENOMIC DNA]</scope>
    <source>
        <strain evidence="2">MED-G28</strain>
    </source>
</reference>
<gene>
    <name evidence="2" type="ORF">CNF02_07765</name>
</gene>